<accession>A0A1X6NK04</accession>
<gene>
    <name evidence="2" type="ORF">BU14_2071s0001</name>
</gene>
<dbReference type="AlphaFoldDB" id="A0A1X6NK04"/>
<organism evidence="2 3">
    <name type="scientific">Porphyra umbilicalis</name>
    <name type="common">Purple laver</name>
    <name type="synonym">Red alga</name>
    <dbReference type="NCBI Taxonomy" id="2786"/>
    <lineage>
        <taxon>Eukaryota</taxon>
        <taxon>Rhodophyta</taxon>
        <taxon>Bangiophyceae</taxon>
        <taxon>Bangiales</taxon>
        <taxon>Bangiaceae</taxon>
        <taxon>Porphyra</taxon>
    </lineage>
</organism>
<evidence type="ECO:0000313" key="3">
    <source>
        <dbReference type="Proteomes" id="UP000218209"/>
    </source>
</evidence>
<proteinExistence type="predicted"/>
<name>A0A1X6NK04_PORUM</name>
<keyword evidence="3" id="KW-1185">Reference proteome</keyword>
<evidence type="ECO:0000313" key="2">
    <source>
        <dbReference type="EMBL" id="OSX68937.1"/>
    </source>
</evidence>
<protein>
    <submittedName>
        <fullName evidence="2">Uncharacterized protein</fullName>
    </submittedName>
</protein>
<reference evidence="2 3" key="1">
    <citation type="submission" date="2017-03" db="EMBL/GenBank/DDBJ databases">
        <title>WGS assembly of Porphyra umbilicalis.</title>
        <authorList>
            <person name="Brawley S.H."/>
            <person name="Blouin N.A."/>
            <person name="Ficko-Blean E."/>
            <person name="Wheeler G.L."/>
            <person name="Lohr M."/>
            <person name="Goodson H.V."/>
            <person name="Jenkins J.W."/>
            <person name="Blaby-Haas C.E."/>
            <person name="Helliwell K.E."/>
            <person name="Chan C."/>
            <person name="Marriage T."/>
            <person name="Bhattacharya D."/>
            <person name="Klein A.S."/>
            <person name="Badis Y."/>
            <person name="Brodie J."/>
            <person name="Cao Y."/>
            <person name="Collen J."/>
            <person name="Dittami S.M."/>
            <person name="Gachon C.M."/>
            <person name="Green B.R."/>
            <person name="Karpowicz S."/>
            <person name="Kim J.W."/>
            <person name="Kudahl U."/>
            <person name="Lin S."/>
            <person name="Michel G."/>
            <person name="Mittag M."/>
            <person name="Olson B.J."/>
            <person name="Pangilinan J."/>
            <person name="Peng Y."/>
            <person name="Qiu H."/>
            <person name="Shu S."/>
            <person name="Singer J.T."/>
            <person name="Smith A.G."/>
            <person name="Sprecher B.N."/>
            <person name="Wagner V."/>
            <person name="Wang W."/>
            <person name="Wang Z.-Y."/>
            <person name="Yan J."/>
            <person name="Yarish C."/>
            <person name="Zoeuner-Riek S."/>
            <person name="Zhuang Y."/>
            <person name="Zou Y."/>
            <person name="Lindquist E.A."/>
            <person name="Grimwood J."/>
            <person name="Barry K."/>
            <person name="Rokhsar D.S."/>
            <person name="Schmutz J."/>
            <person name="Stiller J.W."/>
            <person name="Grossman A.R."/>
            <person name="Prochnik S.E."/>
        </authorList>
    </citation>
    <scope>NUCLEOTIDE SEQUENCE [LARGE SCALE GENOMIC DNA]</scope>
    <source>
        <strain evidence="2">4086291</strain>
    </source>
</reference>
<dbReference type="Proteomes" id="UP000218209">
    <property type="component" value="Unassembled WGS sequence"/>
</dbReference>
<feature type="region of interest" description="Disordered" evidence="1">
    <location>
        <begin position="86"/>
        <end position="127"/>
    </location>
</feature>
<evidence type="ECO:0000256" key="1">
    <source>
        <dbReference type="SAM" id="MobiDB-lite"/>
    </source>
</evidence>
<dbReference type="EMBL" id="KV919942">
    <property type="protein sequence ID" value="OSX68937.1"/>
    <property type="molecule type" value="Genomic_DNA"/>
</dbReference>
<sequence length="218" mass="23891">MVAAVGGGCKTWVEEVTPHRRGGLAVAMPCQSTATMTRGTVVWGKCRRERTLVVRPSDECPAGCCETAGWGQERAGKEAHQKAIWGHTGAEPDKRTKGEVGGPHRLGGQSPGTKTTPPAPGCQPPSRLLLGRPKAWYRLCFVKRHPPTSVAHLPPQRRSLAVRRFSFFALALRGSFLVGVWSRPGPRRPPARCCDMVANTSAASRRVHQRKDRFVQWD</sequence>